<dbReference type="EMBL" id="CP074371">
    <property type="protein sequence ID" value="QVI22807.1"/>
    <property type="molecule type" value="Genomic_DNA"/>
</dbReference>
<proteinExistence type="predicted"/>
<keyword evidence="2" id="KW-1185">Reference proteome</keyword>
<dbReference type="Gene3D" id="2.130.10.10">
    <property type="entry name" value="YVTN repeat-like/Quinoprotein amine dehydrogenase"/>
    <property type="match status" value="1"/>
</dbReference>
<reference evidence="1 2" key="1">
    <citation type="submission" date="2021-04" db="EMBL/GenBank/DDBJ databases">
        <title>Nocardia tengchongensis.</title>
        <authorList>
            <person name="Zhuang k."/>
            <person name="Ran Y."/>
            <person name="Li W."/>
        </authorList>
    </citation>
    <scope>NUCLEOTIDE SEQUENCE [LARGE SCALE GENOMIC DNA]</scope>
    <source>
        <strain evidence="1 2">CFH S0057</strain>
    </source>
</reference>
<dbReference type="Proteomes" id="UP000683310">
    <property type="component" value="Chromosome"/>
</dbReference>
<dbReference type="InterPro" id="IPR015943">
    <property type="entry name" value="WD40/YVTN_repeat-like_dom_sf"/>
</dbReference>
<protein>
    <submittedName>
        <fullName evidence="1">Uncharacterized protein</fullName>
    </submittedName>
</protein>
<dbReference type="SUPFAM" id="SSF50969">
    <property type="entry name" value="YVTN repeat-like/Quinoprotein amine dehydrogenase"/>
    <property type="match status" value="1"/>
</dbReference>
<sequence>MESGSFSPARATQLVTVGNAGRLRAFDIAAGAAEREITVDSAPVWAVAYDPTARFIATANARRHRHPVDPRDRR</sequence>
<evidence type="ECO:0000313" key="1">
    <source>
        <dbReference type="EMBL" id="QVI22807.1"/>
    </source>
</evidence>
<gene>
    <name evidence="1" type="ORF">KHQ06_07415</name>
</gene>
<dbReference type="InterPro" id="IPR011044">
    <property type="entry name" value="Quino_amine_DH_bsu"/>
</dbReference>
<accession>A0ABX8CS99</accession>
<name>A0ABX8CS99_9NOCA</name>
<evidence type="ECO:0000313" key="2">
    <source>
        <dbReference type="Proteomes" id="UP000683310"/>
    </source>
</evidence>
<organism evidence="1 2">
    <name type="scientific">Nocardia tengchongensis</name>
    <dbReference type="NCBI Taxonomy" id="2055889"/>
    <lineage>
        <taxon>Bacteria</taxon>
        <taxon>Bacillati</taxon>
        <taxon>Actinomycetota</taxon>
        <taxon>Actinomycetes</taxon>
        <taxon>Mycobacteriales</taxon>
        <taxon>Nocardiaceae</taxon>
        <taxon>Nocardia</taxon>
    </lineage>
</organism>